<organism evidence="3 4">
    <name type="scientific">Ponticoccus alexandrii</name>
    <dbReference type="NCBI Taxonomy" id="1943633"/>
    <lineage>
        <taxon>Bacteria</taxon>
        <taxon>Pseudomonadati</taxon>
        <taxon>Pseudomonadota</taxon>
        <taxon>Alphaproteobacteria</taxon>
        <taxon>Rhodobacterales</taxon>
        <taxon>Roseobacteraceae</taxon>
        <taxon>Ponticoccus</taxon>
    </lineage>
</organism>
<dbReference type="Pfam" id="PF00005">
    <property type="entry name" value="ABC_tran"/>
    <property type="match status" value="1"/>
</dbReference>
<dbReference type="InterPro" id="IPR027417">
    <property type="entry name" value="P-loop_NTPase"/>
</dbReference>
<dbReference type="PANTHER" id="PTHR43023:SF3">
    <property type="entry name" value="PROTEIN TRIGALACTOSYLDIACYLGLYCEROL 3, CHLOROPLASTIC"/>
    <property type="match status" value="1"/>
</dbReference>
<gene>
    <name evidence="3" type="ORF">GQA70_20210</name>
</gene>
<evidence type="ECO:0000259" key="2">
    <source>
        <dbReference type="Pfam" id="PF00005"/>
    </source>
</evidence>
<geneLocation type="plasmid" evidence="3 4">
    <name>p-SCP2</name>
</geneLocation>
<accession>A0ABX7FF18</accession>
<protein>
    <recommendedName>
        <fullName evidence="2">ABC transporter domain-containing protein</fullName>
    </recommendedName>
</protein>
<keyword evidence="3" id="KW-0614">Plasmid</keyword>
<keyword evidence="1" id="KW-0813">Transport</keyword>
<reference evidence="3 4" key="1">
    <citation type="submission" date="2019-12" db="EMBL/GenBank/DDBJ databases">
        <title>Complete Genome Sequence of a Quorum-Sensing Bacterium,Rhodobacteraceae bacterium C31, Isolated from a marine microalgae symbiotic bacteria.</title>
        <authorList>
            <person name="Zhang Y."/>
        </authorList>
    </citation>
    <scope>NUCLEOTIDE SEQUENCE [LARGE SCALE GENOMIC DNA]</scope>
    <source>
        <strain evidence="3 4">C31</strain>
        <plasmid evidence="3 4">p-SCP2</plasmid>
    </source>
</reference>
<feature type="domain" description="ABC transporter" evidence="2">
    <location>
        <begin position="4"/>
        <end position="48"/>
    </location>
</feature>
<dbReference type="Proteomes" id="UP000596387">
    <property type="component" value="Plasmid p-SCP2"/>
</dbReference>
<name>A0ABX7FF18_9RHOB</name>
<dbReference type="Gene3D" id="3.40.50.300">
    <property type="entry name" value="P-loop containing nucleotide triphosphate hydrolases"/>
    <property type="match status" value="1"/>
</dbReference>
<dbReference type="InterPro" id="IPR003439">
    <property type="entry name" value="ABC_transporter-like_ATP-bd"/>
</dbReference>
<keyword evidence="4" id="KW-1185">Reference proteome</keyword>
<evidence type="ECO:0000256" key="1">
    <source>
        <dbReference type="ARBA" id="ARBA00022448"/>
    </source>
</evidence>
<dbReference type="EMBL" id="CP047168">
    <property type="protein sequence ID" value="QRF68711.1"/>
    <property type="molecule type" value="Genomic_DNA"/>
</dbReference>
<proteinExistence type="predicted"/>
<evidence type="ECO:0000313" key="4">
    <source>
        <dbReference type="Proteomes" id="UP000596387"/>
    </source>
</evidence>
<dbReference type="SUPFAM" id="SSF52540">
    <property type="entry name" value="P-loop containing nucleoside triphosphate hydrolases"/>
    <property type="match status" value="1"/>
</dbReference>
<evidence type="ECO:0000313" key="3">
    <source>
        <dbReference type="EMBL" id="QRF68711.1"/>
    </source>
</evidence>
<sequence length="132" mass="13541">MPLLSRLGLSASAAQAWPHELSGGMARRACLATALATGSGWLIADEAIAGLDDENVDRIMALLGSLAADGYGVLVISHDLPRLAAVAATITVLEEGRAVGTAPASAFQGAGDALVSTFARRLWQAQDLRLAC</sequence>
<dbReference type="PANTHER" id="PTHR43023">
    <property type="entry name" value="PROTEIN TRIGALACTOSYLDIACYLGLYCEROL 3, CHLOROPLASTIC"/>
    <property type="match status" value="1"/>
</dbReference>